<keyword evidence="2" id="KW-1185">Reference proteome</keyword>
<gene>
    <name evidence="1" type="ORF">SEA_ABBEYMIKOLON_34</name>
</gene>
<name>A0A2H5BL98_9CAUD</name>
<evidence type="ECO:0000313" key="1">
    <source>
        <dbReference type="EMBL" id="AUG87106.1"/>
    </source>
</evidence>
<dbReference type="Proteomes" id="UP000241350">
    <property type="component" value="Segment"/>
</dbReference>
<protein>
    <submittedName>
        <fullName evidence="1">Uncharacterized protein</fullName>
    </submittedName>
</protein>
<evidence type="ECO:0000313" key="2">
    <source>
        <dbReference type="Proteomes" id="UP000241350"/>
    </source>
</evidence>
<reference evidence="1 2" key="1">
    <citation type="submission" date="2017-11" db="EMBL/GenBank/DDBJ databases">
        <authorList>
            <person name="Mikolon A."/>
            <person name="Lin K.X."/>
            <person name="Rigg S.J."/>
            <person name="Wilson J.M."/>
            <person name="Nayek S."/>
            <person name="Hughes L.E."/>
            <person name="Garlena R.A."/>
            <person name="Russell D.A."/>
            <person name="Pope W.H."/>
            <person name="Jacobs-Sera D."/>
            <person name="Hendrix R.W."/>
            <person name="Hatfull G.F."/>
        </authorList>
    </citation>
    <scope>NUCLEOTIDE SEQUENCE [LARGE SCALE GENOMIC DNA]</scope>
</reference>
<accession>A0A2H5BL98</accession>
<proteinExistence type="predicted"/>
<organism evidence="1 2">
    <name type="scientific">Streptomyces phage AbbeyMikolon</name>
    <dbReference type="NCBI Taxonomy" id="2059880"/>
    <lineage>
        <taxon>Viruses</taxon>
        <taxon>Duplodnaviria</taxon>
        <taxon>Heunggongvirae</taxon>
        <taxon>Uroviricota</taxon>
        <taxon>Caudoviricetes</taxon>
        <taxon>Abbeymikolonvirus</taxon>
        <taxon>Abbeymikolonvirus abbeymikolon</taxon>
    </lineage>
</organism>
<dbReference type="EMBL" id="MG593800">
    <property type="protein sequence ID" value="AUG87106.1"/>
    <property type="molecule type" value="Genomic_DNA"/>
</dbReference>
<sequence length="58" mass="6426">MAQVLTARTVALEVTHEELKTIREGLESLRVYGSTDGERKAIQLLNDTDSGNWKPVNA</sequence>